<protein>
    <recommendedName>
        <fullName evidence="2">NADH-quinone oxidoreductase subunit D domain-containing protein</fullName>
    </recommendedName>
</protein>
<reference evidence="3" key="1">
    <citation type="submission" date="2020-07" db="EMBL/GenBank/DDBJ databases">
        <title>Huge and variable diversity of episymbiotic CPR bacteria and DPANN archaea in groundwater ecosystems.</title>
        <authorList>
            <person name="He C.Y."/>
            <person name="Keren R."/>
            <person name="Whittaker M."/>
            <person name="Farag I.F."/>
            <person name="Doudna J."/>
            <person name="Cate J.H.D."/>
            <person name="Banfield J.F."/>
        </authorList>
    </citation>
    <scope>NUCLEOTIDE SEQUENCE</scope>
    <source>
        <strain evidence="3">NC_groundwater_1520_Pr4_B-0.1um_53_5</strain>
    </source>
</reference>
<gene>
    <name evidence="3" type="ORF">HY768_02555</name>
</gene>
<dbReference type="Pfam" id="PF00346">
    <property type="entry name" value="Complex1_49kDa"/>
    <property type="match status" value="1"/>
</dbReference>
<dbReference type="InterPro" id="IPR052197">
    <property type="entry name" value="ComplexI_49kDa-like"/>
</dbReference>
<dbReference type="GO" id="GO:0051287">
    <property type="term" value="F:NAD binding"/>
    <property type="evidence" value="ECO:0007669"/>
    <property type="project" value="InterPro"/>
</dbReference>
<evidence type="ECO:0000313" key="3">
    <source>
        <dbReference type="EMBL" id="MBI4726100.1"/>
    </source>
</evidence>
<name>A0A933I7L0_UNCT6</name>
<dbReference type="GO" id="GO:0016651">
    <property type="term" value="F:oxidoreductase activity, acting on NAD(P)H"/>
    <property type="evidence" value="ECO:0007669"/>
    <property type="project" value="InterPro"/>
</dbReference>
<proteinExistence type="predicted"/>
<dbReference type="SUPFAM" id="SSF56762">
    <property type="entry name" value="HydB/Nqo4-like"/>
    <property type="match status" value="1"/>
</dbReference>
<sequence length="136" mass="15292">MVRILETIESFKIVRQCLDALMELPEGDIITEIRDEIPAGRIAISAVEAPRGEDVHFLLTGGDNRPYRWRVRCPTYPNLPTVQVMVKGETVADVPIILGSIDPCFSCTERMEVCDLGTGKVRVYSQEELANWTAKR</sequence>
<dbReference type="Gene3D" id="1.10.645.10">
    <property type="entry name" value="Cytochrome-c3 Hydrogenase, chain B"/>
    <property type="match status" value="1"/>
</dbReference>
<organism evidence="3 4">
    <name type="scientific">candidate division TA06 bacterium</name>
    <dbReference type="NCBI Taxonomy" id="2250710"/>
    <lineage>
        <taxon>Bacteria</taxon>
        <taxon>Bacteria division TA06</taxon>
    </lineage>
</organism>
<dbReference type="InterPro" id="IPR001135">
    <property type="entry name" value="NADH_Q_OxRdtase_suD"/>
</dbReference>
<evidence type="ECO:0000313" key="4">
    <source>
        <dbReference type="Proteomes" id="UP000736328"/>
    </source>
</evidence>
<evidence type="ECO:0000256" key="1">
    <source>
        <dbReference type="ARBA" id="ARBA00023002"/>
    </source>
</evidence>
<keyword evidence="1" id="KW-0560">Oxidoreductase</keyword>
<feature type="domain" description="NADH-quinone oxidoreductase subunit D" evidence="2">
    <location>
        <begin position="37"/>
        <end position="110"/>
    </location>
</feature>
<comment type="caution">
    <text evidence="3">The sequence shown here is derived from an EMBL/GenBank/DDBJ whole genome shotgun (WGS) entry which is preliminary data.</text>
</comment>
<dbReference type="PANTHER" id="PTHR43485">
    <property type="entry name" value="HYDROGENASE-4 COMPONENT G"/>
    <property type="match status" value="1"/>
</dbReference>
<dbReference type="Proteomes" id="UP000736328">
    <property type="component" value="Unassembled WGS sequence"/>
</dbReference>
<dbReference type="GO" id="GO:0048038">
    <property type="term" value="F:quinone binding"/>
    <property type="evidence" value="ECO:0007669"/>
    <property type="project" value="InterPro"/>
</dbReference>
<dbReference type="EMBL" id="JACQXR010000032">
    <property type="protein sequence ID" value="MBI4726100.1"/>
    <property type="molecule type" value="Genomic_DNA"/>
</dbReference>
<dbReference type="InterPro" id="IPR029014">
    <property type="entry name" value="NiFe-Hase_large"/>
</dbReference>
<evidence type="ECO:0000259" key="2">
    <source>
        <dbReference type="Pfam" id="PF00346"/>
    </source>
</evidence>
<dbReference type="AlphaFoldDB" id="A0A933I7L0"/>
<accession>A0A933I7L0</accession>
<dbReference type="PANTHER" id="PTHR43485:SF1">
    <property type="entry name" value="FORMATE HYDROGENLYASE SUBUNIT 5-RELATED"/>
    <property type="match status" value="1"/>
</dbReference>